<keyword evidence="2" id="KW-1185">Reference proteome</keyword>
<dbReference type="EMBL" id="LSDA01000145">
    <property type="protein sequence ID" value="KXB52894.1"/>
    <property type="molecule type" value="Genomic_DNA"/>
</dbReference>
<dbReference type="STRING" id="467210.HMPREF1866_02812"/>
<organism evidence="1 2">
    <name type="scientific">Lachnoanaerobaculum saburreum</name>
    <dbReference type="NCBI Taxonomy" id="467210"/>
    <lineage>
        <taxon>Bacteria</taxon>
        <taxon>Bacillati</taxon>
        <taxon>Bacillota</taxon>
        <taxon>Clostridia</taxon>
        <taxon>Lachnospirales</taxon>
        <taxon>Lachnospiraceae</taxon>
        <taxon>Lachnoanaerobaculum</taxon>
    </lineage>
</organism>
<evidence type="ECO:0000313" key="2">
    <source>
        <dbReference type="Proteomes" id="UP000070394"/>
    </source>
</evidence>
<dbReference type="Proteomes" id="UP000070394">
    <property type="component" value="Unassembled WGS sequence"/>
</dbReference>
<sequence length="77" mass="9376">MEDFVLNILESYLKWEKKKIEINYDSLSQDRKNELRLEYDDDAKYYHKIVGLEKEEALYADTIISFWTPYRSLARYG</sequence>
<reference evidence="2" key="1">
    <citation type="submission" date="2016-01" db="EMBL/GenBank/DDBJ databases">
        <authorList>
            <person name="Mitreva M."/>
            <person name="Pepin K.H."/>
            <person name="Mihindukulasuriya K.A."/>
            <person name="Fulton R."/>
            <person name="Fronick C."/>
            <person name="O'Laughlin M."/>
            <person name="Miner T."/>
            <person name="Herter B."/>
            <person name="Rosa B.A."/>
            <person name="Cordes M."/>
            <person name="Tomlinson C."/>
            <person name="Wollam A."/>
            <person name="Palsikar V.B."/>
            <person name="Mardis E.R."/>
            <person name="Wilson R.K."/>
        </authorList>
    </citation>
    <scope>NUCLEOTIDE SEQUENCE [LARGE SCALE GENOMIC DNA]</scope>
    <source>
        <strain evidence="2">DNF00896</strain>
    </source>
</reference>
<comment type="caution">
    <text evidence="1">The sequence shown here is derived from an EMBL/GenBank/DDBJ whole genome shotgun (WGS) entry which is preliminary data.</text>
</comment>
<proteinExistence type="predicted"/>
<gene>
    <name evidence="1" type="ORF">HMPREF1866_02812</name>
</gene>
<name>A0A133ZBR8_9FIRM</name>
<evidence type="ECO:0000313" key="1">
    <source>
        <dbReference type="EMBL" id="KXB52894.1"/>
    </source>
</evidence>
<dbReference type="PATRIC" id="fig|467210.3.peg.2789"/>
<dbReference type="RefSeq" id="WP_060932321.1">
    <property type="nucleotide sequence ID" value="NZ_KQ959850.1"/>
</dbReference>
<dbReference type="AlphaFoldDB" id="A0A133ZBR8"/>
<accession>A0A133ZBR8</accession>
<protein>
    <submittedName>
        <fullName evidence="1">Uncharacterized protein</fullName>
    </submittedName>
</protein>